<evidence type="ECO:0000256" key="1">
    <source>
        <dbReference type="ARBA" id="ARBA00022723"/>
    </source>
</evidence>
<dbReference type="InterPro" id="IPR050884">
    <property type="entry name" value="CNP_phosphodiesterase-III"/>
</dbReference>
<dbReference type="EMBL" id="RIAX01000004">
    <property type="protein sequence ID" value="RNF39856.1"/>
    <property type="molecule type" value="Genomic_DNA"/>
</dbReference>
<gene>
    <name evidence="6" type="ORF">EEX84_07770</name>
</gene>
<dbReference type="GO" id="GO:0046872">
    <property type="term" value="F:metal ion binding"/>
    <property type="evidence" value="ECO:0007669"/>
    <property type="project" value="UniProtKB-KW"/>
</dbReference>
<dbReference type="PANTHER" id="PTHR42988:SF2">
    <property type="entry name" value="CYCLIC NUCLEOTIDE PHOSPHODIESTERASE CBUA0032-RELATED"/>
    <property type="match status" value="1"/>
</dbReference>
<accession>A0A3M8P838</accession>
<sequence length="288" mass="32616">MERIMKIAVIGDLHYPALEEEYGFIEENRKAFYETFLERFFSVPADLYVSIGDLTNFGWKEELEEVYALINQHQKPFLHVLGNHDVYGQTREEVLNITGQQRFHSITTESAVLAFINTAKEQDFEDWGGTLDPQQLDWLEGAIEQSGDLPLIMFAHHPVYDTTANSEKEKLSIHPDVPVWEILSKKEGAGLYVNGHNHTNSIAARDQWNFLQLAAVLDEQAVRTIEVSESHISVDSIELDDPELRKHAQVIGNAINHFQLKSQPLGTDGDTKLLIPLPKRAVSSAENV</sequence>
<keyword evidence="1" id="KW-0479">Metal-binding</keyword>
<evidence type="ECO:0000256" key="4">
    <source>
        <dbReference type="ARBA" id="ARBA00025742"/>
    </source>
</evidence>
<dbReference type="SUPFAM" id="SSF56300">
    <property type="entry name" value="Metallo-dependent phosphatases"/>
    <property type="match status" value="1"/>
</dbReference>
<evidence type="ECO:0000313" key="6">
    <source>
        <dbReference type="EMBL" id="RNF39856.1"/>
    </source>
</evidence>
<dbReference type="Gene3D" id="3.60.21.10">
    <property type="match status" value="1"/>
</dbReference>
<evidence type="ECO:0000259" key="5">
    <source>
        <dbReference type="Pfam" id="PF00149"/>
    </source>
</evidence>
<comment type="similarity">
    <text evidence="4">Belongs to the cyclic nucleotide phosphodiesterase class-III family.</text>
</comment>
<keyword evidence="7" id="KW-1185">Reference proteome</keyword>
<evidence type="ECO:0000256" key="3">
    <source>
        <dbReference type="ARBA" id="ARBA00023004"/>
    </source>
</evidence>
<protein>
    <submittedName>
        <fullName evidence="6">Metallophosphoesterase</fullName>
    </submittedName>
</protein>
<dbReference type="GO" id="GO:0016787">
    <property type="term" value="F:hydrolase activity"/>
    <property type="evidence" value="ECO:0007669"/>
    <property type="project" value="UniProtKB-KW"/>
</dbReference>
<proteinExistence type="inferred from homology"/>
<comment type="caution">
    <text evidence="6">The sequence shown here is derived from an EMBL/GenBank/DDBJ whole genome shotgun (WGS) entry which is preliminary data.</text>
</comment>
<dbReference type="InterPro" id="IPR029052">
    <property type="entry name" value="Metallo-depent_PP-like"/>
</dbReference>
<dbReference type="Pfam" id="PF00149">
    <property type="entry name" value="Metallophos"/>
    <property type="match status" value="1"/>
</dbReference>
<keyword evidence="2" id="KW-0378">Hydrolase</keyword>
<evidence type="ECO:0000256" key="2">
    <source>
        <dbReference type="ARBA" id="ARBA00022801"/>
    </source>
</evidence>
<dbReference type="OrthoDB" id="1645838at2"/>
<keyword evidence="3" id="KW-0408">Iron</keyword>
<dbReference type="AlphaFoldDB" id="A0A3M8P838"/>
<dbReference type="InterPro" id="IPR004843">
    <property type="entry name" value="Calcineurin-like_PHP"/>
</dbReference>
<dbReference type="PANTHER" id="PTHR42988">
    <property type="entry name" value="PHOSPHOHYDROLASE"/>
    <property type="match status" value="1"/>
</dbReference>
<feature type="domain" description="Calcineurin-like phosphoesterase" evidence="5">
    <location>
        <begin position="5"/>
        <end position="199"/>
    </location>
</feature>
<dbReference type="Proteomes" id="UP000275473">
    <property type="component" value="Unassembled WGS sequence"/>
</dbReference>
<dbReference type="RefSeq" id="WP_123165051.1">
    <property type="nucleotide sequence ID" value="NZ_RIAX01000004.1"/>
</dbReference>
<organism evidence="6 7">
    <name type="scientific">Planococcus salinus</name>
    <dbReference type="NCBI Taxonomy" id="1848460"/>
    <lineage>
        <taxon>Bacteria</taxon>
        <taxon>Bacillati</taxon>
        <taxon>Bacillota</taxon>
        <taxon>Bacilli</taxon>
        <taxon>Bacillales</taxon>
        <taxon>Caryophanaceae</taxon>
        <taxon>Planococcus</taxon>
    </lineage>
</organism>
<evidence type="ECO:0000313" key="7">
    <source>
        <dbReference type="Proteomes" id="UP000275473"/>
    </source>
</evidence>
<name>A0A3M8P838_9BACL</name>
<reference evidence="6 7" key="1">
    <citation type="journal article" date="2018" name="Int. J. Syst. Evol. Microbiol.">
        <title>Planococcus salinus sp. nov., a moderately halophilic bacterium isolated from a saline-alkali soil.</title>
        <authorList>
            <person name="Gan L."/>
        </authorList>
    </citation>
    <scope>NUCLEOTIDE SEQUENCE [LARGE SCALE GENOMIC DNA]</scope>
    <source>
        <strain evidence="6 7">LCB217</strain>
    </source>
</reference>